<dbReference type="PROSITE" id="PS00519">
    <property type="entry name" value="HTH_ASNC_1"/>
    <property type="match status" value="1"/>
</dbReference>
<sequence length="332" mass="36084">MQPLDGVDLRVVAALQVNGRATWDRIARVLKEPTRNVARRATRLRESGVLSVIGMVDDLRLDSVVLRLRCRPGSAAGVGAALSELPQARFVTLVSGSADCVAELSVADDTLQDLLLQDIPAIDGVLEITVYPALKYFSTPLDWHLGVLTQQETEELHEQWPPAPGRFQRAREAPSAEDEQIIAVMAADGRATHAEVAAATGTSESTARRRLDSLLRRGILRVRAKIEPAYLGLPTEAVLWLRVVESEVEAVGQALAARPEVRCVAAVAGDHQLVAQTALPGRAELYAFLRMIGGLRGMRAIETTVMLRPLKRGFMIKRDGRVERRAGPTGSS</sequence>
<evidence type="ECO:0000256" key="2">
    <source>
        <dbReference type="ARBA" id="ARBA00023125"/>
    </source>
</evidence>
<dbReference type="PANTHER" id="PTHR30154">
    <property type="entry name" value="LEUCINE-RESPONSIVE REGULATORY PROTEIN"/>
    <property type="match status" value="1"/>
</dbReference>
<dbReference type="SMART" id="SM00344">
    <property type="entry name" value="HTH_ASNC"/>
    <property type="match status" value="2"/>
</dbReference>
<feature type="domain" description="HTH asnC-type" evidence="4">
    <location>
        <begin position="178"/>
        <end position="234"/>
    </location>
</feature>
<dbReference type="SUPFAM" id="SSF46785">
    <property type="entry name" value="Winged helix' DNA-binding domain"/>
    <property type="match status" value="2"/>
</dbReference>
<dbReference type="GO" id="GO:0043200">
    <property type="term" value="P:response to amino acid"/>
    <property type="evidence" value="ECO:0007669"/>
    <property type="project" value="TreeGrafter"/>
</dbReference>
<evidence type="ECO:0000313" key="6">
    <source>
        <dbReference type="Proteomes" id="UP000534286"/>
    </source>
</evidence>
<dbReference type="GO" id="GO:0043565">
    <property type="term" value="F:sequence-specific DNA binding"/>
    <property type="evidence" value="ECO:0007669"/>
    <property type="project" value="InterPro"/>
</dbReference>
<dbReference type="PROSITE" id="PS50956">
    <property type="entry name" value="HTH_ASNC_2"/>
    <property type="match status" value="1"/>
</dbReference>
<keyword evidence="2" id="KW-0238">DNA-binding</keyword>
<dbReference type="AlphaFoldDB" id="A0A7W7RTD7"/>
<keyword evidence="6" id="KW-1185">Reference proteome</keyword>
<accession>A0A7W7RTD7</accession>
<reference evidence="5 6" key="1">
    <citation type="submission" date="2020-08" db="EMBL/GenBank/DDBJ databases">
        <title>Sequencing the genomes of 1000 actinobacteria strains.</title>
        <authorList>
            <person name="Klenk H.-P."/>
        </authorList>
    </citation>
    <scope>NUCLEOTIDE SEQUENCE [LARGE SCALE GENOMIC DNA]</scope>
    <source>
        <strain evidence="5 6">DSM 43023</strain>
    </source>
</reference>
<dbReference type="Proteomes" id="UP000534286">
    <property type="component" value="Unassembled WGS sequence"/>
</dbReference>
<dbReference type="InterPro" id="IPR036390">
    <property type="entry name" value="WH_DNA-bd_sf"/>
</dbReference>
<dbReference type="SUPFAM" id="SSF54909">
    <property type="entry name" value="Dimeric alpha+beta barrel"/>
    <property type="match status" value="2"/>
</dbReference>
<dbReference type="Pfam" id="PF13404">
    <property type="entry name" value="HTH_AsnC-type"/>
    <property type="match status" value="2"/>
</dbReference>
<dbReference type="InterPro" id="IPR019885">
    <property type="entry name" value="Tscrpt_reg_HTH_AsnC-type_CS"/>
</dbReference>
<dbReference type="EMBL" id="JACHJU010000001">
    <property type="protein sequence ID" value="MBB4937223.1"/>
    <property type="molecule type" value="Genomic_DNA"/>
</dbReference>
<evidence type="ECO:0000256" key="1">
    <source>
        <dbReference type="ARBA" id="ARBA00023015"/>
    </source>
</evidence>
<dbReference type="GO" id="GO:0005829">
    <property type="term" value="C:cytosol"/>
    <property type="evidence" value="ECO:0007669"/>
    <property type="project" value="TreeGrafter"/>
</dbReference>
<keyword evidence="1" id="KW-0805">Transcription regulation</keyword>
<keyword evidence="3" id="KW-0804">Transcription</keyword>
<dbReference type="Pfam" id="PF01037">
    <property type="entry name" value="AsnC_trans_reg"/>
    <property type="match status" value="1"/>
</dbReference>
<dbReference type="Gene3D" id="3.30.70.920">
    <property type="match status" value="2"/>
</dbReference>
<evidence type="ECO:0000259" key="4">
    <source>
        <dbReference type="PROSITE" id="PS50956"/>
    </source>
</evidence>
<dbReference type="InterPro" id="IPR019888">
    <property type="entry name" value="Tscrpt_reg_AsnC-like"/>
</dbReference>
<gene>
    <name evidence="5" type="ORF">FHR32_001528</name>
</gene>
<protein>
    <submittedName>
        <fullName evidence="5">Lrp/AsnC family transcriptional regulator for asnA, asnC and gidA</fullName>
    </submittedName>
</protein>
<organism evidence="5 6">
    <name type="scientific">Streptosporangium album</name>
    <dbReference type="NCBI Taxonomy" id="47479"/>
    <lineage>
        <taxon>Bacteria</taxon>
        <taxon>Bacillati</taxon>
        <taxon>Actinomycetota</taxon>
        <taxon>Actinomycetes</taxon>
        <taxon>Streptosporangiales</taxon>
        <taxon>Streptosporangiaceae</taxon>
        <taxon>Streptosporangium</taxon>
    </lineage>
</organism>
<dbReference type="PRINTS" id="PR00033">
    <property type="entry name" value="HTHASNC"/>
</dbReference>
<dbReference type="PANTHER" id="PTHR30154:SF34">
    <property type="entry name" value="TRANSCRIPTIONAL REGULATOR AZLB"/>
    <property type="match status" value="1"/>
</dbReference>
<name>A0A7W7RTD7_9ACTN</name>
<comment type="caution">
    <text evidence="5">The sequence shown here is derived from an EMBL/GenBank/DDBJ whole genome shotgun (WGS) entry which is preliminary data.</text>
</comment>
<dbReference type="InterPro" id="IPR011008">
    <property type="entry name" value="Dimeric_a/b-barrel"/>
</dbReference>
<proteinExistence type="predicted"/>
<dbReference type="InterPro" id="IPR000485">
    <property type="entry name" value="AsnC-type_HTH_dom"/>
</dbReference>
<dbReference type="InterPro" id="IPR019887">
    <property type="entry name" value="Tscrpt_reg_AsnC/Lrp_C"/>
</dbReference>
<dbReference type="InterPro" id="IPR036388">
    <property type="entry name" value="WH-like_DNA-bd_sf"/>
</dbReference>
<evidence type="ECO:0000313" key="5">
    <source>
        <dbReference type="EMBL" id="MBB4937223.1"/>
    </source>
</evidence>
<dbReference type="RefSeq" id="WP_184753632.1">
    <property type="nucleotide sequence ID" value="NZ_BAABEK010000020.1"/>
</dbReference>
<evidence type="ECO:0000256" key="3">
    <source>
        <dbReference type="ARBA" id="ARBA00023163"/>
    </source>
</evidence>
<dbReference type="Gene3D" id="1.10.10.10">
    <property type="entry name" value="Winged helix-like DNA-binding domain superfamily/Winged helix DNA-binding domain"/>
    <property type="match status" value="2"/>
</dbReference>